<dbReference type="EMBL" id="JBHFFA010000001">
    <property type="protein sequence ID" value="KAL2653005.1"/>
    <property type="molecule type" value="Genomic_DNA"/>
</dbReference>
<reference evidence="1 2" key="1">
    <citation type="submission" date="2024-09" db="EMBL/GenBank/DDBJ databases">
        <title>Chromosome-scale assembly of Riccia fluitans.</title>
        <authorList>
            <person name="Paukszto L."/>
            <person name="Sawicki J."/>
            <person name="Karawczyk K."/>
            <person name="Piernik-Szablinska J."/>
            <person name="Szczecinska M."/>
            <person name="Mazdziarz M."/>
        </authorList>
    </citation>
    <scope>NUCLEOTIDE SEQUENCE [LARGE SCALE GENOMIC DNA]</scope>
    <source>
        <strain evidence="1">Rf_01</strain>
        <tissue evidence="1">Aerial parts of the thallus</tissue>
    </source>
</reference>
<protein>
    <submittedName>
        <fullName evidence="1">Uncharacterized protein</fullName>
    </submittedName>
</protein>
<keyword evidence="2" id="KW-1185">Reference proteome</keyword>
<dbReference type="AlphaFoldDB" id="A0ABD1ZNU0"/>
<proteinExistence type="predicted"/>
<evidence type="ECO:0000313" key="2">
    <source>
        <dbReference type="Proteomes" id="UP001605036"/>
    </source>
</evidence>
<evidence type="ECO:0000313" key="1">
    <source>
        <dbReference type="EMBL" id="KAL2653005.1"/>
    </source>
</evidence>
<gene>
    <name evidence="1" type="ORF">R1flu_021133</name>
</gene>
<accession>A0ABD1ZNU0</accession>
<organism evidence="1 2">
    <name type="scientific">Riccia fluitans</name>
    <dbReference type="NCBI Taxonomy" id="41844"/>
    <lineage>
        <taxon>Eukaryota</taxon>
        <taxon>Viridiplantae</taxon>
        <taxon>Streptophyta</taxon>
        <taxon>Embryophyta</taxon>
        <taxon>Marchantiophyta</taxon>
        <taxon>Marchantiopsida</taxon>
        <taxon>Marchantiidae</taxon>
        <taxon>Marchantiales</taxon>
        <taxon>Ricciaceae</taxon>
        <taxon>Riccia</taxon>
    </lineage>
</organism>
<sequence length="156" mass="17643">MSVVTRCGLFVYFVMKLCSINFLSTESRKHFVSRTKYLKHHLGALFRRKLSKSSFLDRKEISVIFSGLVVVKSGYSRVVTQGAELWVVSCELWVAVLKFRGFHFLPLIRGKGGGDAVLNFHRAERGSCNLWRGRCFYITIVFAGSGTIVDILVDLS</sequence>
<dbReference type="Proteomes" id="UP001605036">
    <property type="component" value="Unassembled WGS sequence"/>
</dbReference>
<comment type="caution">
    <text evidence="1">The sequence shown here is derived from an EMBL/GenBank/DDBJ whole genome shotgun (WGS) entry which is preliminary data.</text>
</comment>
<name>A0ABD1ZNU0_9MARC</name>